<feature type="domain" description="ADF-H" evidence="10">
    <location>
        <begin position="2"/>
        <end position="133"/>
    </location>
</feature>
<dbReference type="PANTHER" id="PTHR10829:SF25">
    <property type="entry name" value="DREBRIN-LIKE PROTEIN"/>
    <property type="match status" value="1"/>
</dbReference>
<dbReference type="SUPFAM" id="SSF50044">
    <property type="entry name" value="SH3-domain"/>
    <property type="match status" value="1"/>
</dbReference>
<evidence type="ECO:0000256" key="4">
    <source>
        <dbReference type="ARBA" id="ARBA00022490"/>
    </source>
</evidence>
<dbReference type="GO" id="GO:0030427">
    <property type="term" value="C:site of polarized growth"/>
    <property type="evidence" value="ECO:0007669"/>
    <property type="project" value="TreeGrafter"/>
</dbReference>
<keyword evidence="5" id="KW-0175">Coiled coil</keyword>
<dbReference type="GO" id="GO:0045211">
    <property type="term" value="C:postsynaptic membrane"/>
    <property type="evidence" value="ECO:0007669"/>
    <property type="project" value="TreeGrafter"/>
</dbReference>
<keyword evidence="3 8" id="KW-0728">SH3 domain</keyword>
<accession>A0A0K0EHM2</accession>
<comment type="subcellular location">
    <subcellularLocation>
        <location evidence="1">Cytoplasm</location>
        <location evidence="1">Cytoskeleton</location>
    </subcellularLocation>
</comment>
<evidence type="ECO:0000259" key="9">
    <source>
        <dbReference type="PROSITE" id="PS50002"/>
    </source>
</evidence>
<dbReference type="InterPro" id="IPR035717">
    <property type="entry name" value="Drebrin-like_SH3"/>
</dbReference>
<dbReference type="InterPro" id="IPR002108">
    <property type="entry name" value="ADF-H"/>
</dbReference>
<keyword evidence="7" id="KW-0206">Cytoskeleton</keyword>
<dbReference type="GO" id="GO:0030833">
    <property type="term" value="P:regulation of actin filament polymerization"/>
    <property type="evidence" value="ECO:0007669"/>
    <property type="project" value="TreeGrafter"/>
</dbReference>
<dbReference type="Pfam" id="PF14604">
    <property type="entry name" value="SH3_9"/>
    <property type="match status" value="1"/>
</dbReference>
<keyword evidence="6" id="KW-0009">Actin-binding</keyword>
<dbReference type="Proteomes" id="UP000035681">
    <property type="component" value="Unplaced"/>
</dbReference>
<evidence type="ECO:0000313" key="11">
    <source>
        <dbReference type="Proteomes" id="UP000035681"/>
    </source>
</evidence>
<dbReference type="WBParaSite" id="TCONS_00002633.p1">
    <property type="protein sequence ID" value="TCONS_00002633.p1"/>
    <property type="gene ID" value="XLOC_002466"/>
</dbReference>
<proteinExistence type="inferred from homology"/>
<sequence>MSVNLTKHEKVLNEAFERIANSSTGDEWMLLDYEGQSNIIKLSDRGSDGLEELGSNFNSGHVQYAIISIKSSATKQPKVVMIHWQGEGVSSKRIYDTAGHPEAIRHYFRHIHTIIHARDEVDLEKDSILKVLNKLGGFKEDKNIQGSSIVPSEKVTSVYQPIKPSRDININERNNFWKKMKEEEEKSKEETQKHNIITPTIKNNNYEKSEKISSVYKKIEPSKDINLKERNEYWKKLNEEENVNMNENSIKVENNLIKNRKNMFEEKFKSIEKETIKMPSSEIKEYNENNSIVPSISSEINNKTPDTSSIKEIEEKVSNTKLSSSASAVALWDYTAQDDTEISFNPNDIIYEIDQFDEGWWRGRAPDGSYGMFPANYVQLL</sequence>
<comment type="similarity">
    <text evidence="2">Belongs to the ABP1 family.</text>
</comment>
<dbReference type="GO" id="GO:0030425">
    <property type="term" value="C:dendrite"/>
    <property type="evidence" value="ECO:0007669"/>
    <property type="project" value="TreeGrafter"/>
</dbReference>
<organism evidence="12">
    <name type="scientific">Strongyloides stercoralis</name>
    <name type="common">Threadworm</name>
    <dbReference type="NCBI Taxonomy" id="6248"/>
    <lineage>
        <taxon>Eukaryota</taxon>
        <taxon>Metazoa</taxon>
        <taxon>Ecdysozoa</taxon>
        <taxon>Nematoda</taxon>
        <taxon>Chromadorea</taxon>
        <taxon>Rhabditida</taxon>
        <taxon>Tylenchina</taxon>
        <taxon>Panagrolaimomorpha</taxon>
        <taxon>Strongyloidoidea</taxon>
        <taxon>Strongyloididae</taxon>
        <taxon>Strongyloides</taxon>
    </lineage>
</organism>
<keyword evidence="4" id="KW-0963">Cytoplasm</keyword>
<evidence type="ECO:0000313" key="12">
    <source>
        <dbReference type="WBParaSite" id="SSTP_0000897600.1"/>
    </source>
</evidence>
<dbReference type="PROSITE" id="PS50002">
    <property type="entry name" value="SH3"/>
    <property type="match status" value="1"/>
</dbReference>
<dbReference type="GO" id="GO:0030864">
    <property type="term" value="C:cortical actin cytoskeleton"/>
    <property type="evidence" value="ECO:0007669"/>
    <property type="project" value="TreeGrafter"/>
</dbReference>
<name>A0A0K0EHM2_STRER</name>
<evidence type="ECO:0000256" key="8">
    <source>
        <dbReference type="PROSITE-ProRule" id="PRU00192"/>
    </source>
</evidence>
<dbReference type="GO" id="GO:0045773">
    <property type="term" value="P:positive regulation of axon extension"/>
    <property type="evidence" value="ECO:0007669"/>
    <property type="project" value="TreeGrafter"/>
</dbReference>
<evidence type="ECO:0000256" key="6">
    <source>
        <dbReference type="ARBA" id="ARBA00023203"/>
    </source>
</evidence>
<dbReference type="Gene3D" id="3.40.20.10">
    <property type="entry name" value="Severin"/>
    <property type="match status" value="1"/>
</dbReference>
<dbReference type="AlphaFoldDB" id="A0A0K0EHM2"/>
<reference evidence="12" key="1">
    <citation type="submission" date="2015-08" db="UniProtKB">
        <authorList>
            <consortium name="WormBaseParasite"/>
        </authorList>
    </citation>
    <scope>IDENTIFICATION</scope>
</reference>
<dbReference type="SMART" id="SM00326">
    <property type="entry name" value="SH3"/>
    <property type="match status" value="1"/>
</dbReference>
<dbReference type="PRINTS" id="PR00452">
    <property type="entry name" value="SH3DOMAIN"/>
</dbReference>
<dbReference type="InterPro" id="IPR029006">
    <property type="entry name" value="ADF-H/Gelsolin-like_dom_sf"/>
</dbReference>
<dbReference type="PROSITE" id="PS51263">
    <property type="entry name" value="ADF_H"/>
    <property type="match status" value="1"/>
</dbReference>
<dbReference type="FunFam" id="2.30.30.40:FF:000046">
    <property type="entry name" value="Drebrin-like protein isoform B"/>
    <property type="match status" value="1"/>
</dbReference>
<evidence type="ECO:0000256" key="7">
    <source>
        <dbReference type="ARBA" id="ARBA00023212"/>
    </source>
</evidence>
<dbReference type="Gene3D" id="2.30.30.40">
    <property type="entry name" value="SH3 Domains"/>
    <property type="match status" value="1"/>
</dbReference>
<dbReference type="GO" id="GO:0051015">
    <property type="term" value="F:actin filament binding"/>
    <property type="evidence" value="ECO:0007669"/>
    <property type="project" value="TreeGrafter"/>
</dbReference>
<dbReference type="InterPro" id="IPR036028">
    <property type="entry name" value="SH3-like_dom_sf"/>
</dbReference>
<dbReference type="InterPro" id="IPR001452">
    <property type="entry name" value="SH3_domain"/>
</dbReference>
<dbReference type="STRING" id="6248.A0A0K0EHM2"/>
<dbReference type="GO" id="GO:0048812">
    <property type="term" value="P:neuron projection morphogenesis"/>
    <property type="evidence" value="ECO:0007669"/>
    <property type="project" value="TreeGrafter"/>
</dbReference>
<evidence type="ECO:0000256" key="1">
    <source>
        <dbReference type="ARBA" id="ARBA00004245"/>
    </source>
</evidence>
<dbReference type="GO" id="GO:0005884">
    <property type="term" value="C:actin filament"/>
    <property type="evidence" value="ECO:0007669"/>
    <property type="project" value="TreeGrafter"/>
</dbReference>
<dbReference type="GO" id="GO:0030027">
    <property type="term" value="C:lamellipodium"/>
    <property type="evidence" value="ECO:0007669"/>
    <property type="project" value="TreeGrafter"/>
</dbReference>
<dbReference type="SUPFAM" id="SSF55753">
    <property type="entry name" value="Actin depolymerizing proteins"/>
    <property type="match status" value="1"/>
</dbReference>
<dbReference type="WBParaSite" id="SSTP_0000897600.1">
    <property type="protein sequence ID" value="SSTP_0000897600.1"/>
    <property type="gene ID" value="SSTP_0000897600"/>
</dbReference>
<dbReference type="CDD" id="cd11960">
    <property type="entry name" value="SH3_Abp1_eu"/>
    <property type="match status" value="1"/>
</dbReference>
<feature type="domain" description="SH3" evidence="9">
    <location>
        <begin position="323"/>
        <end position="381"/>
    </location>
</feature>
<dbReference type="SMART" id="SM00102">
    <property type="entry name" value="ADF"/>
    <property type="match status" value="1"/>
</dbReference>
<evidence type="ECO:0000259" key="10">
    <source>
        <dbReference type="PROSITE" id="PS51263"/>
    </source>
</evidence>
<dbReference type="GO" id="GO:0014069">
    <property type="term" value="C:postsynaptic density"/>
    <property type="evidence" value="ECO:0007669"/>
    <property type="project" value="TreeGrafter"/>
</dbReference>
<dbReference type="GO" id="GO:0098974">
    <property type="term" value="P:postsynaptic actin cytoskeleton organization"/>
    <property type="evidence" value="ECO:0007669"/>
    <property type="project" value="TreeGrafter"/>
</dbReference>
<dbReference type="Pfam" id="PF00241">
    <property type="entry name" value="Cofilin_ADF"/>
    <property type="match status" value="1"/>
</dbReference>
<evidence type="ECO:0000256" key="5">
    <source>
        <dbReference type="ARBA" id="ARBA00023054"/>
    </source>
</evidence>
<evidence type="ECO:0000313" key="13">
    <source>
        <dbReference type="WBParaSite" id="TCONS_00002633.p1"/>
    </source>
</evidence>
<evidence type="ECO:0000256" key="2">
    <source>
        <dbReference type="ARBA" id="ARBA00011039"/>
    </source>
</evidence>
<protein>
    <submittedName>
        <fullName evidence="12">Drebrin-like protein</fullName>
    </submittedName>
    <submittedName>
        <fullName evidence="13">SH3 domain-containing protein</fullName>
    </submittedName>
</protein>
<dbReference type="PANTHER" id="PTHR10829">
    <property type="entry name" value="CORTACTIN AND DREBRIN"/>
    <property type="match status" value="1"/>
</dbReference>
<evidence type="ECO:0000256" key="3">
    <source>
        <dbReference type="ARBA" id="ARBA00022443"/>
    </source>
</evidence>
<keyword evidence="11" id="KW-1185">Reference proteome</keyword>